<evidence type="ECO:0000313" key="3">
    <source>
        <dbReference type="Proteomes" id="UP000298416"/>
    </source>
</evidence>
<keyword evidence="1" id="KW-0472">Membrane</keyword>
<sequence>MGESSFQITCCEIGQFKGPSFIHLPTPATITLPLPPIATQPLFFSLLAQGVITLVIFFSAVTRVLDELDHTIQKVKVTTTPDGCSLDLFFIKDNL</sequence>
<organism evidence="2">
    <name type="scientific">Salvia splendens</name>
    <name type="common">Scarlet sage</name>
    <dbReference type="NCBI Taxonomy" id="180675"/>
    <lineage>
        <taxon>Eukaryota</taxon>
        <taxon>Viridiplantae</taxon>
        <taxon>Streptophyta</taxon>
        <taxon>Embryophyta</taxon>
        <taxon>Tracheophyta</taxon>
        <taxon>Spermatophyta</taxon>
        <taxon>Magnoliopsida</taxon>
        <taxon>eudicotyledons</taxon>
        <taxon>Gunneridae</taxon>
        <taxon>Pentapetalae</taxon>
        <taxon>asterids</taxon>
        <taxon>lamiids</taxon>
        <taxon>Lamiales</taxon>
        <taxon>Lamiaceae</taxon>
        <taxon>Nepetoideae</taxon>
        <taxon>Mentheae</taxon>
        <taxon>Salviinae</taxon>
        <taxon>Salvia</taxon>
        <taxon>Salvia subgen. Calosphace</taxon>
        <taxon>core Calosphace</taxon>
    </lineage>
</organism>
<dbReference type="AlphaFoldDB" id="A0A8X8YMU1"/>
<dbReference type="EMBL" id="PNBA02000002">
    <property type="protein sequence ID" value="KAG6432860.1"/>
    <property type="molecule type" value="Genomic_DNA"/>
</dbReference>
<comment type="caution">
    <text evidence="2">The sequence shown here is derived from an EMBL/GenBank/DDBJ whole genome shotgun (WGS) entry which is preliminary data.</text>
</comment>
<evidence type="ECO:0000313" key="2">
    <source>
        <dbReference type="EMBL" id="KAG6432860.1"/>
    </source>
</evidence>
<protein>
    <submittedName>
        <fullName evidence="2">Uncharacterized protein</fullName>
    </submittedName>
</protein>
<feature type="transmembrane region" description="Helical" evidence="1">
    <location>
        <begin position="42"/>
        <end position="65"/>
    </location>
</feature>
<keyword evidence="1" id="KW-1133">Transmembrane helix</keyword>
<gene>
    <name evidence="2" type="ORF">SASPL_104448</name>
</gene>
<name>A0A8X8YMU1_SALSN</name>
<reference evidence="2" key="1">
    <citation type="submission" date="2018-01" db="EMBL/GenBank/DDBJ databases">
        <authorList>
            <person name="Mao J.F."/>
        </authorList>
    </citation>
    <scope>NUCLEOTIDE SEQUENCE</scope>
    <source>
        <strain evidence="2">Huo1</strain>
        <tissue evidence="2">Leaf</tissue>
    </source>
</reference>
<dbReference type="Proteomes" id="UP000298416">
    <property type="component" value="Unassembled WGS sequence"/>
</dbReference>
<keyword evidence="1" id="KW-0812">Transmembrane</keyword>
<keyword evidence="3" id="KW-1185">Reference proteome</keyword>
<proteinExistence type="predicted"/>
<reference evidence="2" key="2">
    <citation type="submission" date="2020-08" db="EMBL/GenBank/DDBJ databases">
        <title>Plant Genome Project.</title>
        <authorList>
            <person name="Zhang R.-G."/>
        </authorList>
    </citation>
    <scope>NUCLEOTIDE SEQUENCE</scope>
    <source>
        <strain evidence="2">Huo1</strain>
        <tissue evidence="2">Leaf</tissue>
    </source>
</reference>
<accession>A0A8X8YMU1</accession>
<evidence type="ECO:0000256" key="1">
    <source>
        <dbReference type="SAM" id="Phobius"/>
    </source>
</evidence>